<comment type="caution">
    <text evidence="2">The sequence shown here is derived from an EMBL/GenBank/DDBJ whole genome shotgun (WGS) entry which is preliminary data.</text>
</comment>
<dbReference type="Proteomes" id="UP000602124">
    <property type="component" value="Unassembled WGS sequence"/>
</dbReference>
<proteinExistence type="predicted"/>
<dbReference type="GO" id="GO:0009236">
    <property type="term" value="P:cobalamin biosynthetic process"/>
    <property type="evidence" value="ECO:0007669"/>
    <property type="project" value="InterPro"/>
</dbReference>
<gene>
    <name evidence="2" type="ORF">JEQ47_08945</name>
</gene>
<evidence type="ECO:0000259" key="1">
    <source>
        <dbReference type="Pfam" id="PF01890"/>
    </source>
</evidence>
<dbReference type="InterPro" id="IPR052553">
    <property type="entry name" value="CbiG_hydrolase"/>
</dbReference>
<name>A0A934IZ23_9HYPH</name>
<dbReference type="RefSeq" id="WP_198876063.1">
    <property type="nucleotide sequence ID" value="NZ_JAEKMH010000002.1"/>
</dbReference>
<accession>A0A934IZ23</accession>
<dbReference type="Gene3D" id="3.30.420.180">
    <property type="entry name" value="CobE/GbiG C-terminal domain"/>
    <property type="match status" value="1"/>
</dbReference>
<dbReference type="Pfam" id="PF01890">
    <property type="entry name" value="CbiG_C"/>
    <property type="match status" value="1"/>
</dbReference>
<dbReference type="PANTHER" id="PTHR37477:SF1">
    <property type="entry name" value="COBALT-PRECORRIN-5A HYDROLASE"/>
    <property type="match status" value="1"/>
</dbReference>
<protein>
    <submittedName>
        <fullName evidence="2">Cobalamin biosynthesis protein</fullName>
    </submittedName>
</protein>
<dbReference type="SUPFAM" id="SSF159664">
    <property type="entry name" value="CobE/GbiG C-terminal domain-like"/>
    <property type="match status" value="1"/>
</dbReference>
<sequence length="155" mass="15516">MIEPFGGPAAHRALHRPGLVAGIGLRAAATTAELLDLLDACLAVASHRRHDLVALATLSARAGHPALLALAEQLAVPVLSLARDDLASGVPNPSPRVAALIDVPAVAEAAALAFGPLIVEKRRSANGTCALSAYMPGRSSASIAASTLPTSSAGP</sequence>
<organism evidence="2 3">
    <name type="scientific">Devosia sediminis</name>
    <dbReference type="NCBI Taxonomy" id="2798801"/>
    <lineage>
        <taxon>Bacteria</taxon>
        <taxon>Pseudomonadati</taxon>
        <taxon>Pseudomonadota</taxon>
        <taxon>Alphaproteobacteria</taxon>
        <taxon>Hyphomicrobiales</taxon>
        <taxon>Devosiaceae</taxon>
        <taxon>Devosia</taxon>
    </lineage>
</organism>
<reference evidence="2" key="1">
    <citation type="submission" date="2020-12" db="EMBL/GenBank/DDBJ databases">
        <title>Devosia sp. MSA67 isolated from Mo River.</title>
        <authorList>
            <person name="Ma F."/>
            <person name="Zi Z."/>
        </authorList>
    </citation>
    <scope>NUCLEOTIDE SEQUENCE</scope>
    <source>
        <strain evidence="2">MSA67</strain>
    </source>
</reference>
<dbReference type="PANTHER" id="PTHR37477">
    <property type="entry name" value="COBALT-PRECORRIN-5A HYDROLASE"/>
    <property type="match status" value="1"/>
</dbReference>
<evidence type="ECO:0000313" key="2">
    <source>
        <dbReference type="EMBL" id="MBJ3784842.1"/>
    </source>
</evidence>
<dbReference type="InterPro" id="IPR002750">
    <property type="entry name" value="CobE/GbiG_C"/>
</dbReference>
<dbReference type="InterPro" id="IPR036518">
    <property type="entry name" value="CobE/GbiG_C_sf"/>
</dbReference>
<feature type="domain" description="CobE/GbiG C-terminal" evidence="1">
    <location>
        <begin position="19"/>
        <end position="131"/>
    </location>
</feature>
<evidence type="ECO:0000313" key="3">
    <source>
        <dbReference type="Proteomes" id="UP000602124"/>
    </source>
</evidence>
<dbReference type="EMBL" id="JAEKMH010000002">
    <property type="protein sequence ID" value="MBJ3784842.1"/>
    <property type="molecule type" value="Genomic_DNA"/>
</dbReference>
<keyword evidence="3" id="KW-1185">Reference proteome</keyword>
<dbReference type="AlphaFoldDB" id="A0A934IZ23"/>